<comment type="caution">
    <text evidence="2">The sequence shown here is derived from an EMBL/GenBank/DDBJ whole genome shotgun (WGS) entry which is preliminary data.</text>
</comment>
<proteinExistence type="predicted"/>
<evidence type="ECO:0000313" key="3">
    <source>
        <dbReference type="Proteomes" id="UP001066276"/>
    </source>
</evidence>
<name>A0AAV7MAP2_PLEWA</name>
<organism evidence="2 3">
    <name type="scientific">Pleurodeles waltl</name>
    <name type="common">Iberian ribbed newt</name>
    <dbReference type="NCBI Taxonomy" id="8319"/>
    <lineage>
        <taxon>Eukaryota</taxon>
        <taxon>Metazoa</taxon>
        <taxon>Chordata</taxon>
        <taxon>Craniata</taxon>
        <taxon>Vertebrata</taxon>
        <taxon>Euteleostomi</taxon>
        <taxon>Amphibia</taxon>
        <taxon>Batrachia</taxon>
        <taxon>Caudata</taxon>
        <taxon>Salamandroidea</taxon>
        <taxon>Salamandridae</taxon>
        <taxon>Pleurodelinae</taxon>
        <taxon>Pleurodeles</taxon>
    </lineage>
</organism>
<accession>A0AAV7MAP2</accession>
<dbReference type="AlphaFoldDB" id="A0AAV7MAP2"/>
<dbReference type="Proteomes" id="UP001066276">
    <property type="component" value="Chromosome 10"/>
</dbReference>
<keyword evidence="3" id="KW-1185">Reference proteome</keyword>
<evidence type="ECO:0000256" key="1">
    <source>
        <dbReference type="SAM" id="MobiDB-lite"/>
    </source>
</evidence>
<feature type="region of interest" description="Disordered" evidence="1">
    <location>
        <begin position="101"/>
        <end position="134"/>
    </location>
</feature>
<dbReference type="EMBL" id="JANPWB010000014">
    <property type="protein sequence ID" value="KAJ1100169.1"/>
    <property type="molecule type" value="Genomic_DNA"/>
</dbReference>
<reference evidence="2" key="1">
    <citation type="journal article" date="2022" name="bioRxiv">
        <title>Sequencing and chromosome-scale assembly of the giantPleurodeles waltlgenome.</title>
        <authorList>
            <person name="Brown T."/>
            <person name="Elewa A."/>
            <person name="Iarovenko S."/>
            <person name="Subramanian E."/>
            <person name="Araus A.J."/>
            <person name="Petzold A."/>
            <person name="Susuki M."/>
            <person name="Suzuki K.-i.T."/>
            <person name="Hayashi T."/>
            <person name="Toyoda A."/>
            <person name="Oliveira C."/>
            <person name="Osipova E."/>
            <person name="Leigh N.D."/>
            <person name="Simon A."/>
            <person name="Yun M.H."/>
        </authorList>
    </citation>
    <scope>NUCLEOTIDE SEQUENCE</scope>
    <source>
        <strain evidence="2">20211129_DDA</strain>
        <tissue evidence="2">Liver</tissue>
    </source>
</reference>
<feature type="region of interest" description="Disordered" evidence="1">
    <location>
        <begin position="31"/>
        <end position="58"/>
    </location>
</feature>
<protein>
    <submittedName>
        <fullName evidence="2">Uncharacterized protein</fullName>
    </submittedName>
</protein>
<gene>
    <name evidence="2" type="ORF">NDU88_005256</name>
</gene>
<feature type="compositionally biased region" description="Basic and acidic residues" evidence="1">
    <location>
        <begin position="37"/>
        <end position="51"/>
    </location>
</feature>
<sequence>MGRSGCRTPSHFSPGVPPLMMEEVVCGAEVGTRGSKRGKDVERVPAEDPRAAGHSKHGAWLLEQASGTGEMLRSKGCFVPLLWSPGDPFYAGRCLEDLGEVSEASNRGGGGEKRRSPGGKSASIYCGRGVQLPR</sequence>
<evidence type="ECO:0000313" key="2">
    <source>
        <dbReference type="EMBL" id="KAJ1100169.1"/>
    </source>
</evidence>